<dbReference type="PANTHER" id="PTHR46470:SF2">
    <property type="entry name" value="GLYCERALDEHYDE 3-PHOSPHATE PHOSPHATASE"/>
    <property type="match status" value="1"/>
</dbReference>
<evidence type="ECO:0000256" key="4">
    <source>
        <dbReference type="ARBA" id="ARBA00022842"/>
    </source>
</evidence>
<dbReference type="EMBL" id="JAAFYZ010000271">
    <property type="protein sequence ID" value="MBS2553634.1"/>
    <property type="molecule type" value="Genomic_DNA"/>
</dbReference>
<reference evidence="5 6" key="1">
    <citation type="submission" date="2020-02" db="EMBL/GenBank/DDBJ databases">
        <title>Acidophilic actinobacteria isolated from forest soil.</title>
        <authorList>
            <person name="Golinska P."/>
        </authorList>
    </citation>
    <scope>NUCLEOTIDE SEQUENCE [LARGE SCALE GENOMIC DNA]</scope>
    <source>
        <strain evidence="5 6">NL8</strain>
    </source>
</reference>
<keyword evidence="2" id="KW-0479">Metal-binding</keyword>
<dbReference type="GO" id="GO:0016787">
    <property type="term" value="F:hydrolase activity"/>
    <property type="evidence" value="ECO:0007669"/>
    <property type="project" value="UniProtKB-KW"/>
</dbReference>
<evidence type="ECO:0000313" key="6">
    <source>
        <dbReference type="Proteomes" id="UP000730482"/>
    </source>
</evidence>
<dbReference type="InterPro" id="IPR051400">
    <property type="entry name" value="HAD-like_hydrolase"/>
</dbReference>
<evidence type="ECO:0000256" key="3">
    <source>
        <dbReference type="ARBA" id="ARBA00022801"/>
    </source>
</evidence>
<keyword evidence="4" id="KW-0460">Magnesium</keyword>
<dbReference type="InterPro" id="IPR036412">
    <property type="entry name" value="HAD-like_sf"/>
</dbReference>
<protein>
    <submittedName>
        <fullName evidence="5">HAD-IA family hydrolase</fullName>
    </submittedName>
</protein>
<dbReference type="Gene3D" id="3.40.50.1000">
    <property type="entry name" value="HAD superfamily/HAD-like"/>
    <property type="match status" value="1"/>
</dbReference>
<dbReference type="SFLD" id="SFLDG01129">
    <property type="entry name" value="C1.5:_HAD__Beta-PGM__Phosphata"/>
    <property type="match status" value="1"/>
</dbReference>
<dbReference type="InterPro" id="IPR006439">
    <property type="entry name" value="HAD-SF_hydro_IA"/>
</dbReference>
<evidence type="ECO:0000256" key="2">
    <source>
        <dbReference type="ARBA" id="ARBA00022723"/>
    </source>
</evidence>
<keyword evidence="3 5" id="KW-0378">Hydrolase</keyword>
<dbReference type="Pfam" id="PF00702">
    <property type="entry name" value="Hydrolase"/>
    <property type="match status" value="1"/>
</dbReference>
<name>A0ABS5L662_9ACTN</name>
<dbReference type="NCBIfam" id="TIGR01549">
    <property type="entry name" value="HAD-SF-IA-v1"/>
    <property type="match status" value="1"/>
</dbReference>
<accession>A0ABS5L662</accession>
<dbReference type="SUPFAM" id="SSF56784">
    <property type="entry name" value="HAD-like"/>
    <property type="match status" value="1"/>
</dbReference>
<evidence type="ECO:0000256" key="1">
    <source>
        <dbReference type="ARBA" id="ARBA00001946"/>
    </source>
</evidence>
<evidence type="ECO:0000313" key="5">
    <source>
        <dbReference type="EMBL" id="MBS2553634.1"/>
    </source>
</evidence>
<dbReference type="PANTHER" id="PTHR46470">
    <property type="entry name" value="N-ACYLNEURAMINATE-9-PHOSPHATASE"/>
    <property type="match status" value="1"/>
</dbReference>
<sequence>MEPDPSAEPGPAFSTASSAAFPAAFAAVVIDFFGTLTTSAPDDLWLRAAAASAEPLGLPAGQWRDVLSASFVERATGALGDLTETFRVLARRCGIEPSEAALARACAARVKAQNALFVFRDDAAAGLAALKSRGYRLGLLSDCTSELPAAWPGLAVAPYFDTVAFSCAEGVKKPDPAFFRLVCDRLAVAPGDCLYVGDGGSRELSGAAAVGMTPVMLRADDWHHNSAHDREDDWTGPEIGSFTELIRVIDTAGLSARSLLAHHQDRD</sequence>
<dbReference type="Proteomes" id="UP000730482">
    <property type="component" value="Unassembled WGS sequence"/>
</dbReference>
<proteinExistence type="predicted"/>
<comment type="caution">
    <text evidence="5">The sequence shown here is derived from an EMBL/GenBank/DDBJ whole genome shotgun (WGS) entry which is preliminary data.</text>
</comment>
<organism evidence="5 6">
    <name type="scientific">Catenulispora pinistramenti</name>
    <dbReference type="NCBI Taxonomy" id="2705254"/>
    <lineage>
        <taxon>Bacteria</taxon>
        <taxon>Bacillati</taxon>
        <taxon>Actinomycetota</taxon>
        <taxon>Actinomycetes</taxon>
        <taxon>Catenulisporales</taxon>
        <taxon>Catenulisporaceae</taxon>
        <taxon>Catenulispora</taxon>
    </lineage>
</organism>
<keyword evidence="6" id="KW-1185">Reference proteome</keyword>
<dbReference type="SFLD" id="SFLDS00003">
    <property type="entry name" value="Haloacid_Dehalogenase"/>
    <property type="match status" value="1"/>
</dbReference>
<comment type="cofactor">
    <cofactor evidence="1">
        <name>Mg(2+)</name>
        <dbReference type="ChEBI" id="CHEBI:18420"/>
    </cofactor>
</comment>
<dbReference type="RefSeq" id="WP_212020381.1">
    <property type="nucleotide sequence ID" value="NZ_JAAFYZ010000271.1"/>
</dbReference>
<gene>
    <name evidence="5" type="ORF">KGQ19_42960</name>
</gene>
<dbReference type="InterPro" id="IPR023214">
    <property type="entry name" value="HAD_sf"/>
</dbReference>